<feature type="region of interest" description="Disordered" evidence="6">
    <location>
        <begin position="264"/>
        <end position="297"/>
    </location>
</feature>
<evidence type="ECO:0000259" key="8">
    <source>
        <dbReference type="PROSITE" id="PS50011"/>
    </source>
</evidence>
<feature type="domain" description="Protein kinase" evidence="8">
    <location>
        <begin position="9"/>
        <end position="260"/>
    </location>
</feature>
<dbReference type="AlphaFoldDB" id="A0AB39PFB9"/>
<dbReference type="Pfam" id="PF00069">
    <property type="entry name" value="Pkinase"/>
    <property type="match status" value="1"/>
</dbReference>
<evidence type="ECO:0000256" key="4">
    <source>
        <dbReference type="ARBA" id="ARBA00022840"/>
    </source>
</evidence>
<dbReference type="EC" id="2.7.11.1" evidence="9"/>
<dbReference type="PROSITE" id="PS00108">
    <property type="entry name" value="PROTEIN_KINASE_ST"/>
    <property type="match status" value="1"/>
</dbReference>
<keyword evidence="7" id="KW-1133">Transmembrane helix</keyword>
<dbReference type="PROSITE" id="PS50011">
    <property type="entry name" value="PROTEIN_KINASE_DOM"/>
    <property type="match status" value="1"/>
</dbReference>
<dbReference type="RefSeq" id="WP_369235141.1">
    <property type="nucleotide sequence ID" value="NZ_CP163435.1"/>
</dbReference>
<dbReference type="SUPFAM" id="SSF56112">
    <property type="entry name" value="Protein kinase-like (PK-like)"/>
    <property type="match status" value="1"/>
</dbReference>
<dbReference type="PANTHER" id="PTHR43289">
    <property type="entry name" value="MITOGEN-ACTIVATED PROTEIN KINASE KINASE KINASE 20-RELATED"/>
    <property type="match status" value="1"/>
</dbReference>
<keyword evidence="7" id="KW-0472">Membrane</keyword>
<protein>
    <submittedName>
        <fullName evidence="9">Serine/threonine-protein kinase</fullName>
        <ecNumber evidence="9">2.7.11.1</ecNumber>
    </submittedName>
</protein>
<organism evidence="9">
    <name type="scientific">Streptomyces sp. R21</name>
    <dbReference type="NCBI Taxonomy" id="3238627"/>
    <lineage>
        <taxon>Bacteria</taxon>
        <taxon>Bacillati</taxon>
        <taxon>Actinomycetota</taxon>
        <taxon>Actinomycetes</taxon>
        <taxon>Kitasatosporales</taxon>
        <taxon>Streptomycetaceae</taxon>
        <taxon>Streptomyces</taxon>
    </lineage>
</organism>
<dbReference type="InterPro" id="IPR011009">
    <property type="entry name" value="Kinase-like_dom_sf"/>
</dbReference>
<dbReference type="EMBL" id="CP163435">
    <property type="protein sequence ID" value="XDQ27754.1"/>
    <property type="molecule type" value="Genomic_DNA"/>
</dbReference>
<evidence type="ECO:0000256" key="3">
    <source>
        <dbReference type="ARBA" id="ARBA00022777"/>
    </source>
</evidence>
<dbReference type="InterPro" id="IPR017441">
    <property type="entry name" value="Protein_kinase_ATP_BS"/>
</dbReference>
<evidence type="ECO:0000256" key="6">
    <source>
        <dbReference type="SAM" id="MobiDB-lite"/>
    </source>
</evidence>
<evidence type="ECO:0000256" key="7">
    <source>
        <dbReference type="SAM" id="Phobius"/>
    </source>
</evidence>
<feature type="transmembrane region" description="Helical" evidence="7">
    <location>
        <begin position="307"/>
        <end position="329"/>
    </location>
</feature>
<keyword evidence="4 5" id="KW-0067">ATP-binding</keyword>
<keyword evidence="2 5" id="KW-0547">Nucleotide-binding</keyword>
<evidence type="ECO:0000256" key="2">
    <source>
        <dbReference type="ARBA" id="ARBA00022741"/>
    </source>
</evidence>
<sequence length="463" mass="49161">MDGTRIGDYVVERELGSGGMGSVYLGRSRSGRAVAIKVIRAEYATDPQFRDRFRKEVEAARRVGGFHTAAVVDADPDAAQPWMASAYIKGPTLASQVDLHGPLEEARLWVLVAALAEALQAIHSCGLVHRDLKPGNIVLAEDGPRVLDFGIARAAEGTRLTYDGAAIGTPGFISPEQARGLPVSGACDVFALGAVLVAAAGGSAFGGGQPYSLLYRAVHEEADVSAVPDALRPITRACLRKEPELRPSPRQLLDLCDTRNGSAPAPTAVDHAAPTARAPRRPTSASPSPAAPPPALYRHDPRLRRRLVLCNGLLTLGLLAAVVLFGPVLKLSDPIAAVCGFAAALMLMRFIGLLGTARDGLMVHDLGLGVGRPKEVAVLRWPDIGSLELDVRARETLLIVRPGKGRSLPRSFNHPMWVRIDGKRVIRIRASLLAPVGTAPALSDMVRVCAARHGIPLAEARPR</sequence>
<dbReference type="CDD" id="cd14014">
    <property type="entry name" value="STKc_PknB_like"/>
    <property type="match status" value="1"/>
</dbReference>
<dbReference type="SMART" id="SM00220">
    <property type="entry name" value="S_TKc"/>
    <property type="match status" value="1"/>
</dbReference>
<keyword evidence="1 9" id="KW-0808">Transferase</keyword>
<reference evidence="9" key="1">
    <citation type="submission" date="2024-07" db="EMBL/GenBank/DDBJ databases">
        <authorList>
            <person name="Yu S.T."/>
        </authorList>
    </citation>
    <scope>NUCLEOTIDE SEQUENCE</scope>
    <source>
        <strain evidence="9">R21</strain>
    </source>
</reference>
<dbReference type="InterPro" id="IPR008271">
    <property type="entry name" value="Ser/Thr_kinase_AS"/>
</dbReference>
<dbReference type="Gene3D" id="1.10.510.10">
    <property type="entry name" value="Transferase(Phosphotransferase) domain 1"/>
    <property type="match status" value="1"/>
</dbReference>
<evidence type="ECO:0000313" key="9">
    <source>
        <dbReference type="EMBL" id="XDQ27754.1"/>
    </source>
</evidence>
<dbReference type="InterPro" id="IPR000719">
    <property type="entry name" value="Prot_kinase_dom"/>
</dbReference>
<accession>A0AB39PFB9</accession>
<dbReference type="PROSITE" id="PS00107">
    <property type="entry name" value="PROTEIN_KINASE_ATP"/>
    <property type="match status" value="1"/>
</dbReference>
<evidence type="ECO:0000256" key="5">
    <source>
        <dbReference type="PROSITE-ProRule" id="PRU10141"/>
    </source>
</evidence>
<gene>
    <name evidence="9" type="ORF">AB5J56_24990</name>
</gene>
<name>A0AB39PFB9_9ACTN</name>
<evidence type="ECO:0000256" key="1">
    <source>
        <dbReference type="ARBA" id="ARBA00022679"/>
    </source>
</evidence>
<feature type="binding site" evidence="5">
    <location>
        <position position="37"/>
    </location>
    <ligand>
        <name>ATP</name>
        <dbReference type="ChEBI" id="CHEBI:30616"/>
    </ligand>
</feature>
<dbReference type="Gene3D" id="3.30.200.20">
    <property type="entry name" value="Phosphorylase Kinase, domain 1"/>
    <property type="match status" value="1"/>
</dbReference>
<keyword evidence="7" id="KW-0812">Transmembrane</keyword>
<feature type="transmembrane region" description="Helical" evidence="7">
    <location>
        <begin position="335"/>
        <end position="354"/>
    </location>
</feature>
<dbReference type="GO" id="GO:0004674">
    <property type="term" value="F:protein serine/threonine kinase activity"/>
    <property type="evidence" value="ECO:0007669"/>
    <property type="project" value="UniProtKB-EC"/>
</dbReference>
<keyword evidence="3 9" id="KW-0418">Kinase</keyword>
<dbReference type="PANTHER" id="PTHR43289:SF34">
    <property type="entry name" value="SERINE_THREONINE-PROTEIN KINASE YBDM-RELATED"/>
    <property type="match status" value="1"/>
</dbReference>
<proteinExistence type="predicted"/>
<feature type="compositionally biased region" description="Low complexity" evidence="6">
    <location>
        <begin position="272"/>
        <end position="288"/>
    </location>
</feature>
<dbReference type="GO" id="GO:0005524">
    <property type="term" value="F:ATP binding"/>
    <property type="evidence" value="ECO:0007669"/>
    <property type="project" value="UniProtKB-UniRule"/>
</dbReference>